<dbReference type="AlphaFoldDB" id="A0A0D7AVT2"/>
<feature type="compositionally biased region" description="Basic residues" evidence="1">
    <location>
        <begin position="321"/>
        <end position="334"/>
    </location>
</feature>
<feature type="compositionally biased region" description="Basic and acidic residues" evidence="1">
    <location>
        <begin position="335"/>
        <end position="344"/>
    </location>
</feature>
<evidence type="ECO:0000256" key="1">
    <source>
        <dbReference type="SAM" id="MobiDB-lite"/>
    </source>
</evidence>
<proteinExistence type="predicted"/>
<feature type="compositionally biased region" description="Low complexity" evidence="1">
    <location>
        <begin position="388"/>
        <end position="405"/>
    </location>
</feature>
<evidence type="ECO:0000313" key="3">
    <source>
        <dbReference type="Proteomes" id="UP000054007"/>
    </source>
</evidence>
<keyword evidence="3" id="KW-1185">Reference proteome</keyword>
<sequence>LTGRKIYGDRRGENSQLSHIAHQQIEYLDFFRLSEAIGVKYLNPHSTGNVLESLVDVHNLYNQLRDILLPPKEDLERFRDFVLKNLDLIKEGKPPINIFEAEGFDKLRLWDYEFTCLLRETPLHVFFNEDGTLILDQISNPGRQIEMPAHGYMIRGIPTHIVFVFLGSAYALNHHKKSAKVQKTMSESQRERAKIIQDLAQDIGLFKKMTAKEYIKLQDAGFAPRNAASFKKLTGGKRLYLMEDDYEVEVKFDPKWKPESELLPGPDEADTSFEDAQDHPAEEYGISSLERAERLQDEPPTKKQRYTSEAKLELGRERREQKKQHRKEKAKMRALHPDVHRDSSSPDNDTPSKPPMKRRLGGPPPDDPFVSDEDIERPRKKARFAEDPTTPSAPAQNPAPAATTRPPRRRLVFPAAMQEPRYRTSQAVAGP</sequence>
<accession>A0A0D7AVT2</accession>
<protein>
    <submittedName>
        <fullName evidence="2">Uncharacterized protein</fullName>
    </submittedName>
</protein>
<feature type="compositionally biased region" description="Basic and acidic residues" evidence="1">
    <location>
        <begin position="290"/>
        <end position="320"/>
    </location>
</feature>
<feature type="non-terminal residue" evidence="2">
    <location>
        <position position="431"/>
    </location>
</feature>
<feature type="region of interest" description="Disordered" evidence="1">
    <location>
        <begin position="283"/>
        <end position="431"/>
    </location>
</feature>
<organism evidence="2 3">
    <name type="scientific">Cylindrobasidium torrendii FP15055 ss-10</name>
    <dbReference type="NCBI Taxonomy" id="1314674"/>
    <lineage>
        <taxon>Eukaryota</taxon>
        <taxon>Fungi</taxon>
        <taxon>Dikarya</taxon>
        <taxon>Basidiomycota</taxon>
        <taxon>Agaricomycotina</taxon>
        <taxon>Agaricomycetes</taxon>
        <taxon>Agaricomycetidae</taxon>
        <taxon>Agaricales</taxon>
        <taxon>Marasmiineae</taxon>
        <taxon>Physalacriaceae</taxon>
        <taxon>Cylindrobasidium</taxon>
    </lineage>
</organism>
<feature type="non-terminal residue" evidence="2">
    <location>
        <position position="1"/>
    </location>
</feature>
<name>A0A0D7AVT2_9AGAR</name>
<reference evidence="2 3" key="1">
    <citation type="journal article" date="2015" name="Fungal Genet. Biol.">
        <title>Evolution of novel wood decay mechanisms in Agaricales revealed by the genome sequences of Fistulina hepatica and Cylindrobasidium torrendii.</title>
        <authorList>
            <person name="Floudas D."/>
            <person name="Held B.W."/>
            <person name="Riley R."/>
            <person name="Nagy L.G."/>
            <person name="Koehler G."/>
            <person name="Ransdell A.S."/>
            <person name="Younus H."/>
            <person name="Chow J."/>
            <person name="Chiniquy J."/>
            <person name="Lipzen A."/>
            <person name="Tritt A."/>
            <person name="Sun H."/>
            <person name="Haridas S."/>
            <person name="LaButti K."/>
            <person name="Ohm R.A."/>
            <person name="Kues U."/>
            <person name="Blanchette R.A."/>
            <person name="Grigoriev I.V."/>
            <person name="Minto R.E."/>
            <person name="Hibbett D.S."/>
        </authorList>
    </citation>
    <scope>NUCLEOTIDE SEQUENCE [LARGE SCALE GENOMIC DNA]</scope>
    <source>
        <strain evidence="2 3">FP15055 ss-10</strain>
    </source>
</reference>
<evidence type="ECO:0000313" key="2">
    <source>
        <dbReference type="EMBL" id="KIY61386.1"/>
    </source>
</evidence>
<dbReference type="Proteomes" id="UP000054007">
    <property type="component" value="Unassembled WGS sequence"/>
</dbReference>
<gene>
    <name evidence="2" type="ORF">CYLTODRAFT_478796</name>
</gene>
<dbReference type="EMBL" id="KN880958">
    <property type="protein sequence ID" value="KIY61386.1"/>
    <property type="molecule type" value="Genomic_DNA"/>
</dbReference>